<dbReference type="KEGG" id="ngr:NAEGRDRAFT_52485"/>
<keyword evidence="3" id="KW-0507">mRNA processing</keyword>
<evidence type="ECO:0000313" key="8">
    <source>
        <dbReference type="EMBL" id="EFC39362.1"/>
    </source>
</evidence>
<dbReference type="InterPro" id="IPR041332">
    <property type="entry name" value="Pan3_CK"/>
</dbReference>
<dbReference type="GeneID" id="8853562"/>
<comment type="subcellular location">
    <subcellularLocation>
        <location evidence="1">Cytoplasm</location>
    </subcellularLocation>
</comment>
<dbReference type="GO" id="GO:0008143">
    <property type="term" value="F:poly(A) binding"/>
    <property type="evidence" value="ECO:0007669"/>
    <property type="project" value="TreeGrafter"/>
</dbReference>
<keyword evidence="9" id="KW-1185">Reference proteome</keyword>
<dbReference type="InterPro" id="IPR011009">
    <property type="entry name" value="Kinase-like_dom_sf"/>
</dbReference>
<accession>D2VV16</accession>
<dbReference type="STRING" id="5762.D2VV16"/>
<evidence type="ECO:0000256" key="5">
    <source>
        <dbReference type="ARBA" id="ARBA00022840"/>
    </source>
</evidence>
<dbReference type="Pfam" id="PF18101">
    <property type="entry name" value="Pan3_CK"/>
    <property type="match status" value="1"/>
</dbReference>
<dbReference type="GO" id="GO:0005524">
    <property type="term" value="F:ATP binding"/>
    <property type="evidence" value="ECO:0007669"/>
    <property type="project" value="UniProtKB-KW"/>
</dbReference>
<dbReference type="InParanoid" id="D2VV16"/>
<dbReference type="PANTHER" id="PTHR12272">
    <property type="entry name" value="DEADENYLATION COMPLEX SUBUNIT PAN3"/>
    <property type="match status" value="1"/>
</dbReference>
<dbReference type="AlphaFoldDB" id="D2VV16"/>
<proteinExistence type="predicted"/>
<evidence type="ECO:0000256" key="3">
    <source>
        <dbReference type="ARBA" id="ARBA00022664"/>
    </source>
</evidence>
<dbReference type="GO" id="GO:0000932">
    <property type="term" value="C:P-body"/>
    <property type="evidence" value="ECO:0007669"/>
    <property type="project" value="TreeGrafter"/>
</dbReference>
<organism evidence="9">
    <name type="scientific">Naegleria gruberi</name>
    <name type="common">Amoeba</name>
    <dbReference type="NCBI Taxonomy" id="5762"/>
    <lineage>
        <taxon>Eukaryota</taxon>
        <taxon>Discoba</taxon>
        <taxon>Heterolobosea</taxon>
        <taxon>Tetramitia</taxon>
        <taxon>Eutetramitia</taxon>
        <taxon>Vahlkampfiidae</taxon>
        <taxon>Naegleria</taxon>
    </lineage>
</organism>
<dbReference type="GO" id="GO:0000289">
    <property type="term" value="P:nuclear-transcribed mRNA poly(A) tail shortening"/>
    <property type="evidence" value="ECO:0007669"/>
    <property type="project" value="InterPro"/>
</dbReference>
<evidence type="ECO:0000313" key="9">
    <source>
        <dbReference type="Proteomes" id="UP000006671"/>
    </source>
</evidence>
<dbReference type="EMBL" id="GG738900">
    <property type="protein sequence ID" value="EFC39362.1"/>
    <property type="molecule type" value="Genomic_DNA"/>
</dbReference>
<evidence type="ECO:0000256" key="2">
    <source>
        <dbReference type="ARBA" id="ARBA00022490"/>
    </source>
</evidence>
<dbReference type="SUPFAM" id="SSF56112">
    <property type="entry name" value="Protein kinase-like (PK-like)"/>
    <property type="match status" value="1"/>
</dbReference>
<dbReference type="GO" id="GO:0031251">
    <property type="term" value="C:PAN complex"/>
    <property type="evidence" value="ECO:0007669"/>
    <property type="project" value="InterPro"/>
</dbReference>
<keyword evidence="2" id="KW-0963">Cytoplasm</keyword>
<evidence type="ECO:0000256" key="4">
    <source>
        <dbReference type="ARBA" id="ARBA00022741"/>
    </source>
</evidence>
<keyword evidence="6" id="KW-0175">Coiled coil</keyword>
<dbReference type="RefSeq" id="XP_002672106.1">
    <property type="nucleotide sequence ID" value="XM_002672060.1"/>
</dbReference>
<dbReference type="GO" id="GO:0006397">
    <property type="term" value="P:mRNA processing"/>
    <property type="evidence" value="ECO:0007669"/>
    <property type="project" value="UniProtKB-KW"/>
</dbReference>
<name>D2VV16_NAEGR</name>
<dbReference type="VEuPathDB" id="AmoebaDB:NAEGRDRAFT_52485"/>
<gene>
    <name evidence="8" type="ORF">NAEGRDRAFT_52485</name>
</gene>
<dbReference type="Proteomes" id="UP000006671">
    <property type="component" value="Unassembled WGS sequence"/>
</dbReference>
<sequence>MSTDPKSAYRGIHNFFVNDSLRNILLNRGLMNYVQSLDDIDEETMNQGDIAERISQIPRYIDQYHSFYPLDQNFWSDNSIQEIDFAFGQSFRVIDSASASPCCLRRISEHQILSIEQALTSADPWFKIKHPNIVSLKQVISTDQFGNDNDLLFIYDYSPGAETLEEHFFIETSRAPAESTLWSLICQCLSALREIHSKNLAYRTFYTNKIIILPGLTNKRFKLNCSGMLDILENTEEADIAAQQKEDFKHFGILLVELMCTFRELSDAPHALSVLNNSESISCKYSTELVDFVKTLLQDDIDLNKLISNIALRYVDELSTMYNYVDTIENELAKELENGRLFRLLVKLNFVAQHEE</sequence>
<feature type="domain" description="Pan3 C-terminal knob" evidence="7">
    <location>
        <begin position="304"/>
        <end position="355"/>
    </location>
</feature>
<evidence type="ECO:0000256" key="6">
    <source>
        <dbReference type="ARBA" id="ARBA00023054"/>
    </source>
</evidence>
<dbReference type="Gene3D" id="1.20.5.5160">
    <property type="match status" value="1"/>
</dbReference>
<dbReference type="eggNOG" id="KOG3741">
    <property type="taxonomic scope" value="Eukaryota"/>
</dbReference>
<evidence type="ECO:0000259" key="7">
    <source>
        <dbReference type="Pfam" id="PF18101"/>
    </source>
</evidence>
<dbReference type="Gene3D" id="1.10.510.10">
    <property type="entry name" value="Transferase(Phosphotransferase) domain 1"/>
    <property type="match status" value="1"/>
</dbReference>
<keyword evidence="4" id="KW-0547">Nucleotide-binding</keyword>
<keyword evidence="5" id="KW-0067">ATP-binding</keyword>
<evidence type="ECO:0000256" key="1">
    <source>
        <dbReference type="ARBA" id="ARBA00004496"/>
    </source>
</evidence>
<dbReference type="OrthoDB" id="204958at2759"/>
<reference evidence="8 9" key="1">
    <citation type="journal article" date="2010" name="Cell">
        <title>The genome of Naegleria gruberi illuminates early eukaryotic versatility.</title>
        <authorList>
            <person name="Fritz-Laylin L.K."/>
            <person name="Prochnik S.E."/>
            <person name="Ginger M.L."/>
            <person name="Dacks J.B."/>
            <person name="Carpenter M.L."/>
            <person name="Field M.C."/>
            <person name="Kuo A."/>
            <person name="Paredez A."/>
            <person name="Chapman J."/>
            <person name="Pham J."/>
            <person name="Shu S."/>
            <person name="Neupane R."/>
            <person name="Cipriano M."/>
            <person name="Mancuso J."/>
            <person name="Tu H."/>
            <person name="Salamov A."/>
            <person name="Lindquist E."/>
            <person name="Shapiro H."/>
            <person name="Lucas S."/>
            <person name="Grigoriev I.V."/>
            <person name="Cande W.Z."/>
            <person name="Fulton C."/>
            <person name="Rokhsar D.S."/>
            <person name="Dawson S.C."/>
        </authorList>
    </citation>
    <scope>NUCLEOTIDE SEQUENCE [LARGE SCALE GENOMIC DNA]</scope>
    <source>
        <strain evidence="8 9">NEG-M</strain>
    </source>
</reference>
<dbReference type="PANTHER" id="PTHR12272:SF11">
    <property type="entry name" value="PAN2-PAN3 DEADENYLATION COMPLEX SUBUNIT PAN3"/>
    <property type="match status" value="1"/>
</dbReference>
<dbReference type="InterPro" id="IPR030844">
    <property type="entry name" value="PAN3"/>
</dbReference>
<protein>
    <submittedName>
        <fullName evidence="8">Predicted protein</fullName>
    </submittedName>
</protein>